<comment type="caution">
    <text evidence="3">The sequence shown here is derived from an EMBL/GenBank/DDBJ whole genome shotgun (WGS) entry which is preliminary data.</text>
</comment>
<dbReference type="Proteomes" id="UP001596353">
    <property type="component" value="Unassembled WGS sequence"/>
</dbReference>
<keyword evidence="1" id="KW-0472">Membrane</keyword>
<evidence type="ECO:0000313" key="3">
    <source>
        <dbReference type="EMBL" id="MFC6762245.1"/>
    </source>
</evidence>
<keyword evidence="1" id="KW-0812">Transmembrane</keyword>
<evidence type="ECO:0000259" key="2">
    <source>
        <dbReference type="Pfam" id="PF07331"/>
    </source>
</evidence>
<sequence length="145" mass="15939">MAVPWQAQFLGKKSLVEEPGFWPTVGVVMMVVFGAIHFVCTWNAPRLPGRLKEVIVWARSLEFVVWFIVYVTAVPVIGYLPATLLFALLLTLRAGYRSLHMLGAAAGLALVTVLVFKTGLGVKLPAGAVYQYLPDGIRSFVMVNF</sequence>
<feature type="domain" description="DUF1468" evidence="2">
    <location>
        <begin position="17"/>
        <end position="125"/>
    </location>
</feature>
<reference evidence="4" key="1">
    <citation type="journal article" date="2019" name="Int. J. Syst. Evol. Microbiol.">
        <title>The Global Catalogue of Microorganisms (GCM) 10K type strain sequencing project: providing services to taxonomists for standard genome sequencing and annotation.</title>
        <authorList>
            <consortium name="The Broad Institute Genomics Platform"/>
            <consortium name="The Broad Institute Genome Sequencing Center for Infectious Disease"/>
            <person name="Wu L."/>
            <person name="Ma J."/>
        </authorList>
    </citation>
    <scope>NUCLEOTIDE SEQUENCE [LARGE SCALE GENOMIC DNA]</scope>
    <source>
        <strain evidence="4">CCUG 66188</strain>
    </source>
</reference>
<feature type="transmembrane region" description="Helical" evidence="1">
    <location>
        <begin position="98"/>
        <end position="116"/>
    </location>
</feature>
<dbReference type="InterPro" id="IPR009936">
    <property type="entry name" value="DUF1468"/>
</dbReference>
<dbReference type="EMBL" id="JBHSWG010000004">
    <property type="protein sequence ID" value="MFC6762245.1"/>
    <property type="molecule type" value="Genomic_DNA"/>
</dbReference>
<evidence type="ECO:0000313" key="4">
    <source>
        <dbReference type="Proteomes" id="UP001596353"/>
    </source>
</evidence>
<feature type="transmembrane region" description="Helical" evidence="1">
    <location>
        <begin position="20"/>
        <end position="42"/>
    </location>
</feature>
<protein>
    <submittedName>
        <fullName evidence="3">Tripartite tricarboxylate transporter TctB family protein</fullName>
    </submittedName>
</protein>
<evidence type="ECO:0000256" key="1">
    <source>
        <dbReference type="SAM" id="Phobius"/>
    </source>
</evidence>
<gene>
    <name evidence="3" type="ORF">ACFQFQ_26350</name>
</gene>
<proteinExistence type="predicted"/>
<keyword evidence="1" id="KW-1133">Transmembrane helix</keyword>
<organism evidence="3 4">
    <name type="scientific">Sulfitobacter porphyrae</name>
    <dbReference type="NCBI Taxonomy" id="1246864"/>
    <lineage>
        <taxon>Bacteria</taxon>
        <taxon>Pseudomonadati</taxon>
        <taxon>Pseudomonadota</taxon>
        <taxon>Alphaproteobacteria</taxon>
        <taxon>Rhodobacterales</taxon>
        <taxon>Roseobacteraceae</taxon>
        <taxon>Sulfitobacter</taxon>
    </lineage>
</organism>
<accession>A0ABW2B910</accession>
<keyword evidence="4" id="KW-1185">Reference proteome</keyword>
<dbReference type="Pfam" id="PF07331">
    <property type="entry name" value="TctB"/>
    <property type="match status" value="1"/>
</dbReference>
<name>A0ABW2B910_9RHOB</name>
<feature type="transmembrane region" description="Helical" evidence="1">
    <location>
        <begin position="63"/>
        <end position="92"/>
    </location>
</feature>